<organism evidence="1 2">
    <name type="scientific">Pelomonas aquatica</name>
    <dbReference type="NCBI Taxonomy" id="431058"/>
    <lineage>
        <taxon>Bacteria</taxon>
        <taxon>Pseudomonadati</taxon>
        <taxon>Pseudomonadota</taxon>
        <taxon>Betaproteobacteria</taxon>
        <taxon>Burkholderiales</taxon>
        <taxon>Sphaerotilaceae</taxon>
        <taxon>Roseateles</taxon>
    </lineage>
</organism>
<protein>
    <submittedName>
        <fullName evidence="1">Uncharacterized protein</fullName>
    </submittedName>
</protein>
<evidence type="ECO:0000313" key="1">
    <source>
        <dbReference type="EMBL" id="MDG0863241.1"/>
    </source>
</evidence>
<sequence>MPKTTTLALSLCCLLGGCAMPRLQRPAEAFNELSKTNQAQLEAQCGNAGQQAVDCRRRVREEFAAQRQKNDQAGR</sequence>
<dbReference type="Proteomes" id="UP001152766">
    <property type="component" value="Unassembled WGS sequence"/>
</dbReference>
<comment type="caution">
    <text evidence="1">The sequence shown here is derived from an EMBL/GenBank/DDBJ whole genome shotgun (WGS) entry which is preliminary data.</text>
</comment>
<dbReference type="AlphaFoldDB" id="A0A9X4LHX5"/>
<gene>
    <name evidence="1" type="ORF">EXJ73_12265</name>
</gene>
<reference evidence="1" key="1">
    <citation type="submission" date="2019-02" db="EMBL/GenBank/DDBJ databases">
        <title>Draft genome of the type strain Pelomonas aquatica CCUG 52575T.</title>
        <authorList>
            <person name="Gomila M."/>
            <person name="Lalucat J."/>
        </authorList>
    </citation>
    <scope>NUCLEOTIDE SEQUENCE</scope>
    <source>
        <strain evidence="1">CCUG 52575</strain>
    </source>
</reference>
<accession>A0A9X4LHX5</accession>
<evidence type="ECO:0000313" key="2">
    <source>
        <dbReference type="Proteomes" id="UP001152766"/>
    </source>
</evidence>
<dbReference type="EMBL" id="SGUG01000016">
    <property type="protein sequence ID" value="MDG0863241.1"/>
    <property type="molecule type" value="Genomic_DNA"/>
</dbReference>
<name>A0A9X4LHX5_9BURK</name>
<dbReference type="RefSeq" id="WP_268147847.1">
    <property type="nucleotide sequence ID" value="NZ_JAPPUW010000003.1"/>
</dbReference>
<keyword evidence="2" id="KW-1185">Reference proteome</keyword>
<proteinExistence type="predicted"/>
<dbReference type="PROSITE" id="PS51257">
    <property type="entry name" value="PROKAR_LIPOPROTEIN"/>
    <property type="match status" value="1"/>
</dbReference>